<reference evidence="2 3" key="1">
    <citation type="journal article" date="2024" name="Genome Biol. Evol.">
        <title>Chromosome-level genome assembly of the viviparous eelpout Zoarces viviparus.</title>
        <authorList>
            <person name="Fuhrmann N."/>
            <person name="Brasseur M.V."/>
            <person name="Bakowski C.E."/>
            <person name="Podsiadlowski L."/>
            <person name="Prost S."/>
            <person name="Krehenwinkel H."/>
            <person name="Mayer C."/>
        </authorList>
    </citation>
    <scope>NUCLEOTIDE SEQUENCE [LARGE SCALE GENOMIC DNA]</scope>
    <source>
        <strain evidence="2">NO-MEL_2022_Ind0_liver</strain>
    </source>
</reference>
<evidence type="ECO:0000256" key="1">
    <source>
        <dbReference type="SAM" id="MobiDB-lite"/>
    </source>
</evidence>
<dbReference type="EMBL" id="JBCEZU010000329">
    <property type="protein sequence ID" value="KAK9520383.1"/>
    <property type="molecule type" value="Genomic_DNA"/>
</dbReference>
<sequence>MTPLPGRHSEPVIRCGPPFTFLPDSGTSLPLKEPPICRTSAAGLTLSLEIDHSVGPPRTRIARDFLSAPGWLSGDPRPGRDPVLGSPRERKPLHLYLLGVEEEAGGVGGISREPLASFCS</sequence>
<gene>
    <name evidence="2" type="ORF">VZT92_020276</name>
</gene>
<protein>
    <submittedName>
        <fullName evidence="2">Uncharacterized protein</fullName>
    </submittedName>
</protein>
<evidence type="ECO:0000313" key="3">
    <source>
        <dbReference type="Proteomes" id="UP001488805"/>
    </source>
</evidence>
<keyword evidence="3" id="KW-1185">Reference proteome</keyword>
<name>A0AAW1EDY6_ZOAVI</name>
<dbReference type="AlphaFoldDB" id="A0AAW1EDY6"/>
<evidence type="ECO:0000313" key="2">
    <source>
        <dbReference type="EMBL" id="KAK9520383.1"/>
    </source>
</evidence>
<organism evidence="2 3">
    <name type="scientific">Zoarces viviparus</name>
    <name type="common">Viviparous eelpout</name>
    <name type="synonym">Blennius viviparus</name>
    <dbReference type="NCBI Taxonomy" id="48416"/>
    <lineage>
        <taxon>Eukaryota</taxon>
        <taxon>Metazoa</taxon>
        <taxon>Chordata</taxon>
        <taxon>Craniata</taxon>
        <taxon>Vertebrata</taxon>
        <taxon>Euteleostomi</taxon>
        <taxon>Actinopterygii</taxon>
        <taxon>Neopterygii</taxon>
        <taxon>Teleostei</taxon>
        <taxon>Neoteleostei</taxon>
        <taxon>Acanthomorphata</taxon>
        <taxon>Eupercaria</taxon>
        <taxon>Perciformes</taxon>
        <taxon>Cottioidei</taxon>
        <taxon>Zoarcales</taxon>
        <taxon>Zoarcidae</taxon>
        <taxon>Zoarcinae</taxon>
        <taxon>Zoarces</taxon>
    </lineage>
</organism>
<dbReference type="Proteomes" id="UP001488805">
    <property type="component" value="Unassembled WGS sequence"/>
</dbReference>
<feature type="region of interest" description="Disordered" evidence="1">
    <location>
        <begin position="69"/>
        <end position="88"/>
    </location>
</feature>
<proteinExistence type="predicted"/>
<accession>A0AAW1EDY6</accession>
<comment type="caution">
    <text evidence="2">The sequence shown here is derived from an EMBL/GenBank/DDBJ whole genome shotgun (WGS) entry which is preliminary data.</text>
</comment>